<keyword evidence="10" id="KW-1185">Reference proteome</keyword>
<evidence type="ECO:0000256" key="3">
    <source>
        <dbReference type="ARBA" id="ARBA00022490"/>
    </source>
</evidence>
<dbReference type="CDD" id="cd00006">
    <property type="entry name" value="PTS_IIA_man"/>
    <property type="match status" value="1"/>
</dbReference>
<keyword evidence="5" id="KW-0808">Transferase</keyword>
<dbReference type="GO" id="GO:0009401">
    <property type="term" value="P:phosphoenolpyruvate-dependent sugar phosphotransferase system"/>
    <property type="evidence" value="ECO:0007669"/>
    <property type="project" value="UniProtKB-KW"/>
</dbReference>
<dbReference type="OrthoDB" id="6623712at2"/>
<comment type="subcellular location">
    <subcellularLocation>
        <location evidence="1">Cytoplasm</location>
    </subcellularLocation>
</comment>
<dbReference type="InterPro" id="IPR033887">
    <property type="entry name" value="PTS_IIA_man"/>
</dbReference>
<evidence type="ECO:0000256" key="7">
    <source>
        <dbReference type="ARBA" id="ARBA00022777"/>
    </source>
</evidence>
<dbReference type="Gene3D" id="3.40.50.510">
    <property type="entry name" value="Phosphotransferase system, mannose-type IIA component"/>
    <property type="match status" value="1"/>
</dbReference>
<evidence type="ECO:0000256" key="2">
    <source>
        <dbReference type="ARBA" id="ARBA00022448"/>
    </source>
</evidence>
<dbReference type="InterPro" id="IPR051471">
    <property type="entry name" value="Bacterial_PTS_sugar_comp"/>
</dbReference>
<feature type="domain" description="PTS EIIA type-4" evidence="8">
    <location>
        <begin position="1"/>
        <end position="129"/>
    </location>
</feature>
<keyword evidence="2" id="KW-0813">Transport</keyword>
<evidence type="ECO:0000256" key="1">
    <source>
        <dbReference type="ARBA" id="ARBA00004496"/>
    </source>
</evidence>
<dbReference type="PROSITE" id="PS51096">
    <property type="entry name" value="PTS_EIIA_TYPE_4"/>
    <property type="match status" value="1"/>
</dbReference>
<evidence type="ECO:0000256" key="4">
    <source>
        <dbReference type="ARBA" id="ARBA00022597"/>
    </source>
</evidence>
<evidence type="ECO:0000313" key="10">
    <source>
        <dbReference type="Proteomes" id="UP000286848"/>
    </source>
</evidence>
<evidence type="ECO:0000256" key="6">
    <source>
        <dbReference type="ARBA" id="ARBA00022683"/>
    </source>
</evidence>
<dbReference type="GO" id="GO:0016020">
    <property type="term" value="C:membrane"/>
    <property type="evidence" value="ECO:0007669"/>
    <property type="project" value="InterPro"/>
</dbReference>
<gene>
    <name evidence="9" type="primary">manX</name>
    <name evidence="9" type="ORF">LFYK43_16170</name>
</gene>
<dbReference type="EMBL" id="BFFP01000027">
    <property type="protein sequence ID" value="GBG95158.1"/>
    <property type="molecule type" value="Genomic_DNA"/>
</dbReference>
<dbReference type="SUPFAM" id="SSF53062">
    <property type="entry name" value="PTS system fructose IIA component-like"/>
    <property type="match status" value="1"/>
</dbReference>
<dbReference type="Proteomes" id="UP000286848">
    <property type="component" value="Unassembled WGS sequence"/>
</dbReference>
<evidence type="ECO:0000256" key="5">
    <source>
        <dbReference type="ARBA" id="ARBA00022679"/>
    </source>
</evidence>
<dbReference type="AlphaFoldDB" id="A0A401IUI6"/>
<dbReference type="PANTHER" id="PTHR33799">
    <property type="entry name" value="PTS PERMEASE-RELATED-RELATED"/>
    <property type="match status" value="1"/>
</dbReference>
<protein>
    <submittedName>
        <fullName evidence="9">Mannose/fructose/sorbose-specific PTS system IIA component</fullName>
    </submittedName>
</protein>
<dbReference type="InterPro" id="IPR004701">
    <property type="entry name" value="PTS_EIIA_man-typ"/>
</dbReference>
<keyword evidence="7" id="KW-0418">Kinase</keyword>
<name>A0A401IUI6_9LACO</name>
<comment type="caution">
    <text evidence="9">The sequence shown here is derived from an EMBL/GenBank/DDBJ whole genome shotgun (WGS) entry which is preliminary data.</text>
</comment>
<dbReference type="PANTHER" id="PTHR33799:SF1">
    <property type="entry name" value="PTS SYSTEM MANNOSE-SPECIFIC EIIAB COMPONENT-RELATED"/>
    <property type="match status" value="1"/>
</dbReference>
<evidence type="ECO:0000313" key="9">
    <source>
        <dbReference type="EMBL" id="GBG95158.1"/>
    </source>
</evidence>
<organism evidence="9 10">
    <name type="scientific">Ligilactobacillus salitolerans</name>
    <dbReference type="NCBI Taxonomy" id="1808352"/>
    <lineage>
        <taxon>Bacteria</taxon>
        <taxon>Bacillati</taxon>
        <taxon>Bacillota</taxon>
        <taxon>Bacilli</taxon>
        <taxon>Lactobacillales</taxon>
        <taxon>Lactobacillaceae</taxon>
        <taxon>Ligilactobacillus</taxon>
    </lineage>
</organism>
<sequence length="138" mass="14881">MRLILVSHGLFAKELLESAELIVGKIPGACAYGLTPEMGPADLQKKLEVELKKSSPEQEVLLALDLLGGTPSNVAVQLLSQFPQIEIVTGINLPMVIEFSNQQLLGDKLDLNQLLSMGVQGITNVKEKVAADDDEDET</sequence>
<dbReference type="RefSeq" id="WP_124977234.1">
    <property type="nucleotide sequence ID" value="NZ_BFFP01000027.1"/>
</dbReference>
<keyword evidence="3" id="KW-0963">Cytoplasm</keyword>
<evidence type="ECO:0000259" key="8">
    <source>
        <dbReference type="PROSITE" id="PS51096"/>
    </source>
</evidence>
<dbReference type="GO" id="GO:0016301">
    <property type="term" value="F:kinase activity"/>
    <property type="evidence" value="ECO:0007669"/>
    <property type="project" value="UniProtKB-KW"/>
</dbReference>
<keyword evidence="6" id="KW-0598">Phosphotransferase system</keyword>
<dbReference type="InterPro" id="IPR036662">
    <property type="entry name" value="PTS_EIIA_man-typ_sf"/>
</dbReference>
<keyword evidence="4" id="KW-0762">Sugar transport</keyword>
<proteinExistence type="predicted"/>
<dbReference type="GO" id="GO:0005737">
    <property type="term" value="C:cytoplasm"/>
    <property type="evidence" value="ECO:0007669"/>
    <property type="project" value="UniProtKB-SubCell"/>
</dbReference>
<accession>A0A401IUI6</accession>
<dbReference type="Pfam" id="PF03610">
    <property type="entry name" value="EIIA-man"/>
    <property type="match status" value="1"/>
</dbReference>
<reference evidence="9 10" key="1">
    <citation type="journal article" date="2019" name="Int. J. Syst. Evol. Microbiol.">
        <title>Lactobacillus salitolerans sp. nov., a novel lactic acid bacterium isolated from spent mushroom substrates.</title>
        <authorList>
            <person name="Tohno M."/>
            <person name="Tanizawa Y."/>
            <person name="Kojima Y."/>
            <person name="Sakamoto M."/>
            <person name="Nakamura Y."/>
            <person name="Ohkuma M."/>
            <person name="Kobayashi H."/>
        </authorList>
    </citation>
    <scope>NUCLEOTIDE SEQUENCE [LARGE SCALE GENOMIC DNA]</scope>
    <source>
        <strain evidence="9 10">YK43</strain>
    </source>
</reference>